<feature type="chain" id="PRO_5038524459" evidence="2">
    <location>
        <begin position="23"/>
        <end position="266"/>
    </location>
</feature>
<evidence type="ECO:0000313" key="4">
    <source>
        <dbReference type="EMBL" id="PCK28935.1"/>
    </source>
</evidence>
<dbReference type="PANTHER" id="PTHR30404">
    <property type="entry name" value="N-ACETYLMURAMOYL-L-ALANINE AMIDASE"/>
    <property type="match status" value="1"/>
</dbReference>
<dbReference type="InterPro" id="IPR050695">
    <property type="entry name" value="N-acetylmuramoyl_amidase_3"/>
</dbReference>
<dbReference type="RefSeq" id="WP_099696769.1">
    <property type="nucleotide sequence ID" value="NZ_NOVD01000001.1"/>
</dbReference>
<accession>A0A2A5JHB2</accession>
<sequence length="266" mass="26945">MASRVFRSTALIAMVGAGLLSAACTIPTETAEATTSVEVSPLSTVAADVPAALTGKVVFLDPGHSGANDDSINTQVPTGRGGTKNCQTTGTNTDAGFPEHTFNWEVASLVKSELEGQGATVVLSRPDDVSVGSCVDARAEAANSSGADVVVSIHADGAAAGAEGFHVCYSAPPLNTVQAGPSVTFAETMRDSLVTAGLTPSTYIGDDGLAPRADLTGLNLSQRPSILVELGNMRNADEAARMTSPDGQQEYASAVTSGVTAFLTTP</sequence>
<dbReference type="Proteomes" id="UP000230886">
    <property type="component" value="Unassembled WGS sequence"/>
</dbReference>
<protein>
    <submittedName>
        <fullName evidence="4">N-acetylmuramoyl-L-alanine amidase</fullName>
    </submittedName>
</protein>
<comment type="caution">
    <text evidence="4">The sequence shown here is derived from an EMBL/GenBank/DDBJ whole genome shotgun (WGS) entry which is preliminary data.</text>
</comment>
<dbReference type="PANTHER" id="PTHR30404:SF0">
    <property type="entry name" value="N-ACETYLMURAMOYL-L-ALANINE AMIDASE AMIC"/>
    <property type="match status" value="1"/>
</dbReference>
<dbReference type="SMART" id="SM00646">
    <property type="entry name" value="Ami_3"/>
    <property type="match status" value="1"/>
</dbReference>
<dbReference type="InterPro" id="IPR002508">
    <property type="entry name" value="MurNAc-LAA_cat"/>
</dbReference>
<dbReference type="EMBL" id="NOVD01000001">
    <property type="protein sequence ID" value="PCK28935.1"/>
    <property type="molecule type" value="Genomic_DNA"/>
</dbReference>
<dbReference type="PROSITE" id="PS51257">
    <property type="entry name" value="PROKAR_LIPOPROTEIN"/>
    <property type="match status" value="1"/>
</dbReference>
<evidence type="ECO:0000313" key="5">
    <source>
        <dbReference type="Proteomes" id="UP000230886"/>
    </source>
</evidence>
<evidence type="ECO:0000256" key="1">
    <source>
        <dbReference type="ARBA" id="ARBA00022801"/>
    </source>
</evidence>
<keyword evidence="2" id="KW-0732">Signal</keyword>
<dbReference type="NCBIfam" id="NF038140">
    <property type="entry name" value="amidase_Rv3717"/>
    <property type="match status" value="1"/>
</dbReference>
<gene>
    <name evidence="4" type="ORF">CHR55_00595</name>
</gene>
<reference evidence="4 5" key="1">
    <citation type="submission" date="2017-07" db="EMBL/GenBank/DDBJ databases">
        <title>Draft sequence of Rhodococcus enclensis 23b-28.</title>
        <authorList>
            <person name="Besaury L."/>
            <person name="Sancelme M."/>
            <person name="Amato P."/>
            <person name="Lallement A."/>
            <person name="Delort A.-M."/>
        </authorList>
    </citation>
    <scope>NUCLEOTIDE SEQUENCE [LARGE SCALE GENOMIC DNA]</scope>
    <source>
        <strain evidence="4 5">23b-28</strain>
    </source>
</reference>
<dbReference type="GO" id="GO:0008745">
    <property type="term" value="F:N-acetylmuramoyl-L-alanine amidase activity"/>
    <property type="evidence" value="ECO:0007669"/>
    <property type="project" value="InterPro"/>
</dbReference>
<feature type="domain" description="MurNAc-LAA" evidence="3">
    <location>
        <begin position="139"/>
        <end position="260"/>
    </location>
</feature>
<dbReference type="AlphaFoldDB" id="A0A2A5JHB2"/>
<keyword evidence="1" id="KW-0378">Hydrolase</keyword>
<feature type="signal peptide" evidence="2">
    <location>
        <begin position="1"/>
        <end position="22"/>
    </location>
</feature>
<name>A0A2A5JHB2_RHOSG</name>
<proteinExistence type="predicted"/>
<dbReference type="SUPFAM" id="SSF53187">
    <property type="entry name" value="Zn-dependent exopeptidases"/>
    <property type="match status" value="1"/>
</dbReference>
<dbReference type="Pfam" id="PF01520">
    <property type="entry name" value="Amidase_3"/>
    <property type="match status" value="1"/>
</dbReference>
<dbReference type="GO" id="GO:0009253">
    <property type="term" value="P:peptidoglycan catabolic process"/>
    <property type="evidence" value="ECO:0007669"/>
    <property type="project" value="InterPro"/>
</dbReference>
<dbReference type="GO" id="GO:0030288">
    <property type="term" value="C:outer membrane-bounded periplasmic space"/>
    <property type="evidence" value="ECO:0007669"/>
    <property type="project" value="TreeGrafter"/>
</dbReference>
<evidence type="ECO:0000256" key="2">
    <source>
        <dbReference type="SAM" id="SignalP"/>
    </source>
</evidence>
<organism evidence="4 5">
    <name type="scientific">Rhodococcus qingshengii</name>
    <dbReference type="NCBI Taxonomy" id="334542"/>
    <lineage>
        <taxon>Bacteria</taxon>
        <taxon>Bacillati</taxon>
        <taxon>Actinomycetota</taxon>
        <taxon>Actinomycetes</taxon>
        <taxon>Mycobacteriales</taxon>
        <taxon>Nocardiaceae</taxon>
        <taxon>Rhodococcus</taxon>
        <taxon>Rhodococcus erythropolis group</taxon>
    </lineage>
</organism>
<dbReference type="Gene3D" id="3.40.630.40">
    <property type="entry name" value="Zn-dependent exopeptidases"/>
    <property type="match status" value="1"/>
</dbReference>
<dbReference type="CDD" id="cd02696">
    <property type="entry name" value="MurNAc-LAA"/>
    <property type="match status" value="1"/>
</dbReference>
<evidence type="ECO:0000259" key="3">
    <source>
        <dbReference type="SMART" id="SM00646"/>
    </source>
</evidence>